<feature type="transmembrane region" description="Helical" evidence="6">
    <location>
        <begin position="147"/>
        <end position="172"/>
    </location>
</feature>
<evidence type="ECO:0000256" key="4">
    <source>
        <dbReference type="ARBA" id="ARBA00022989"/>
    </source>
</evidence>
<gene>
    <name evidence="7" type="ORF">theurythT_08420</name>
</gene>
<evidence type="ECO:0000256" key="5">
    <source>
        <dbReference type="ARBA" id="ARBA00023136"/>
    </source>
</evidence>
<comment type="subcellular location">
    <subcellularLocation>
        <location evidence="6">Cell membrane</location>
        <topology evidence="6">Multi-pass membrane protein</topology>
    </subcellularLocation>
    <subcellularLocation>
        <location evidence="1">Membrane</location>
        <topology evidence="1">Multi-pass membrane protein</topology>
    </subcellularLocation>
</comment>
<evidence type="ECO:0000313" key="7">
    <source>
        <dbReference type="EMBL" id="GLX81390.1"/>
    </source>
</evidence>
<feature type="transmembrane region" description="Helical" evidence="6">
    <location>
        <begin position="179"/>
        <end position="203"/>
    </location>
</feature>
<organism evidence="7 8">
    <name type="scientific">Thalassotalea eurytherma</name>
    <dbReference type="NCBI Taxonomy" id="1144278"/>
    <lineage>
        <taxon>Bacteria</taxon>
        <taxon>Pseudomonadati</taxon>
        <taxon>Pseudomonadota</taxon>
        <taxon>Gammaproteobacteria</taxon>
        <taxon>Alteromonadales</taxon>
        <taxon>Colwelliaceae</taxon>
        <taxon>Thalassotalea</taxon>
    </lineage>
</organism>
<reference evidence="7 8" key="1">
    <citation type="submission" date="2023-03" db="EMBL/GenBank/DDBJ databases">
        <title>Draft genome sequence of Thalassotalea eurytherma JCM 18482T.</title>
        <authorList>
            <person name="Sawabe T."/>
        </authorList>
    </citation>
    <scope>NUCLEOTIDE SEQUENCE [LARGE SCALE GENOMIC DNA]</scope>
    <source>
        <strain evidence="7 8">JCM 18482</strain>
    </source>
</reference>
<feature type="transmembrane region" description="Helical" evidence="6">
    <location>
        <begin position="215"/>
        <end position="234"/>
    </location>
</feature>
<proteinExistence type="inferred from homology"/>
<dbReference type="PANTHER" id="PTHR43483">
    <property type="entry name" value="MEMBRANE TRANSPORTER PROTEIN HI_0806-RELATED"/>
    <property type="match status" value="1"/>
</dbReference>
<evidence type="ECO:0000256" key="1">
    <source>
        <dbReference type="ARBA" id="ARBA00004141"/>
    </source>
</evidence>
<feature type="transmembrane region" description="Helical" evidence="6">
    <location>
        <begin position="83"/>
        <end position="102"/>
    </location>
</feature>
<dbReference type="RefSeq" id="WP_284206723.1">
    <property type="nucleotide sequence ID" value="NZ_BSSU01000004.1"/>
</dbReference>
<dbReference type="PANTHER" id="PTHR43483:SF3">
    <property type="entry name" value="MEMBRANE TRANSPORTER PROTEIN HI_0806-RELATED"/>
    <property type="match status" value="1"/>
</dbReference>
<sequence>MLTLTIILVCAVLGMSVGFMAGLLGIGGGLIIVPALVYLLPLFGIESELVMPIALATSLAAIVVTSSSAAFAHHKNGNIPWHIAKPLMVAVSIGALAGSFIADLLPAKTLTSFFAAAVMILAAYMLISIKVERTKAYPKQWKVNTIGVGTGVIASLMGISGGVILIPTLSYLSIQVRQAIGTATACGLMVALFGSLGFIFTGLNQTNLPPWSVGYIYLPALLGITLTSFLFAPVGVKLATKLPVRTLKKLFAGFLILVAIEMLVSS</sequence>
<evidence type="ECO:0000256" key="2">
    <source>
        <dbReference type="ARBA" id="ARBA00009142"/>
    </source>
</evidence>
<keyword evidence="3 6" id="KW-0812">Transmembrane</keyword>
<dbReference type="Pfam" id="PF01925">
    <property type="entry name" value="TauE"/>
    <property type="match status" value="1"/>
</dbReference>
<comment type="similarity">
    <text evidence="2 6">Belongs to the 4-toluene sulfonate uptake permease (TSUP) (TC 2.A.102) family.</text>
</comment>
<dbReference type="Proteomes" id="UP001157133">
    <property type="component" value="Unassembled WGS sequence"/>
</dbReference>
<feature type="transmembrane region" description="Helical" evidence="6">
    <location>
        <begin position="6"/>
        <end position="37"/>
    </location>
</feature>
<name>A0ABQ6GZR3_9GAMM</name>
<dbReference type="InterPro" id="IPR002781">
    <property type="entry name" value="TM_pro_TauE-like"/>
</dbReference>
<feature type="transmembrane region" description="Helical" evidence="6">
    <location>
        <begin position="246"/>
        <end position="264"/>
    </location>
</feature>
<keyword evidence="4 6" id="KW-1133">Transmembrane helix</keyword>
<comment type="caution">
    <text evidence="7">The sequence shown here is derived from an EMBL/GenBank/DDBJ whole genome shotgun (WGS) entry which is preliminary data.</text>
</comment>
<evidence type="ECO:0000313" key="8">
    <source>
        <dbReference type="Proteomes" id="UP001157133"/>
    </source>
</evidence>
<keyword evidence="5 6" id="KW-0472">Membrane</keyword>
<feature type="transmembrane region" description="Helical" evidence="6">
    <location>
        <begin position="49"/>
        <end position="71"/>
    </location>
</feature>
<keyword evidence="6" id="KW-1003">Cell membrane</keyword>
<keyword evidence="8" id="KW-1185">Reference proteome</keyword>
<evidence type="ECO:0000256" key="6">
    <source>
        <dbReference type="RuleBase" id="RU363041"/>
    </source>
</evidence>
<protein>
    <recommendedName>
        <fullName evidence="6">Probable membrane transporter protein</fullName>
    </recommendedName>
</protein>
<evidence type="ECO:0000256" key="3">
    <source>
        <dbReference type="ARBA" id="ARBA00022692"/>
    </source>
</evidence>
<dbReference type="EMBL" id="BSSU01000004">
    <property type="protein sequence ID" value="GLX81390.1"/>
    <property type="molecule type" value="Genomic_DNA"/>
</dbReference>
<accession>A0ABQ6GZR3</accession>
<feature type="transmembrane region" description="Helical" evidence="6">
    <location>
        <begin position="109"/>
        <end position="127"/>
    </location>
</feature>